<dbReference type="InterPro" id="IPR045324">
    <property type="entry name" value="Small_multidrug_res"/>
</dbReference>
<evidence type="ECO:0000256" key="5">
    <source>
        <dbReference type="ARBA" id="ARBA00022989"/>
    </source>
</evidence>
<keyword evidence="6 8" id="KW-0472">Membrane</keyword>
<comment type="caution">
    <text evidence="9">The sequence shown here is derived from an EMBL/GenBank/DDBJ whole genome shotgun (WGS) entry which is preliminary data.</text>
</comment>
<dbReference type="SUPFAM" id="SSF103481">
    <property type="entry name" value="Multidrug resistance efflux transporter EmrE"/>
    <property type="match status" value="1"/>
</dbReference>
<proteinExistence type="inferred from homology"/>
<dbReference type="Proteomes" id="UP000655410">
    <property type="component" value="Unassembled WGS sequence"/>
</dbReference>
<feature type="transmembrane region" description="Helical" evidence="8">
    <location>
        <begin position="59"/>
        <end position="80"/>
    </location>
</feature>
<comment type="similarity">
    <text evidence="7">Belongs to the drug/metabolite transporter (DMT) superfamily. Small multidrug resistance (SMR) (TC 2.A.7.1) family.</text>
</comment>
<dbReference type="Gene3D" id="1.10.3730.20">
    <property type="match status" value="1"/>
</dbReference>
<dbReference type="EMBL" id="BMNI01000003">
    <property type="protein sequence ID" value="GGO88460.1"/>
    <property type="molecule type" value="Genomic_DNA"/>
</dbReference>
<evidence type="ECO:0000256" key="1">
    <source>
        <dbReference type="ARBA" id="ARBA00004651"/>
    </source>
</evidence>
<evidence type="ECO:0000256" key="7">
    <source>
        <dbReference type="RuleBase" id="RU003942"/>
    </source>
</evidence>
<evidence type="ECO:0000313" key="9">
    <source>
        <dbReference type="EMBL" id="GGO88460.1"/>
    </source>
</evidence>
<protein>
    <submittedName>
        <fullName evidence="9">QacE family quaternary ammonium compound efflux SMR transporter</fullName>
    </submittedName>
</protein>
<organism evidence="9 10">
    <name type="scientific">Nocardioides phosphati</name>
    <dbReference type="NCBI Taxonomy" id="1867775"/>
    <lineage>
        <taxon>Bacteria</taxon>
        <taxon>Bacillati</taxon>
        <taxon>Actinomycetota</taxon>
        <taxon>Actinomycetes</taxon>
        <taxon>Propionibacteriales</taxon>
        <taxon>Nocardioidaceae</taxon>
        <taxon>Nocardioides</taxon>
    </lineage>
</organism>
<dbReference type="PANTHER" id="PTHR30561:SF1">
    <property type="entry name" value="MULTIDRUG TRANSPORTER EMRE"/>
    <property type="match status" value="1"/>
</dbReference>
<dbReference type="RefSeq" id="WP_188783440.1">
    <property type="nucleotide sequence ID" value="NZ_BMNI01000003.1"/>
</dbReference>
<name>A0ABQ2NAP3_9ACTN</name>
<evidence type="ECO:0000256" key="4">
    <source>
        <dbReference type="ARBA" id="ARBA00022692"/>
    </source>
</evidence>
<evidence type="ECO:0000256" key="6">
    <source>
        <dbReference type="ARBA" id="ARBA00023136"/>
    </source>
</evidence>
<feature type="transmembrane region" description="Helical" evidence="8">
    <location>
        <begin position="33"/>
        <end position="52"/>
    </location>
</feature>
<evidence type="ECO:0000256" key="3">
    <source>
        <dbReference type="ARBA" id="ARBA00022475"/>
    </source>
</evidence>
<comment type="subcellular location">
    <subcellularLocation>
        <location evidence="1 7">Cell membrane</location>
        <topology evidence="1 7">Multi-pass membrane protein</topology>
    </subcellularLocation>
</comment>
<keyword evidence="5 8" id="KW-1133">Transmembrane helix</keyword>
<dbReference type="PANTHER" id="PTHR30561">
    <property type="entry name" value="SMR FAMILY PROTON-DEPENDENT DRUG EFFLUX TRANSPORTER SUGE"/>
    <property type="match status" value="1"/>
</dbReference>
<reference evidence="10" key="1">
    <citation type="journal article" date="2019" name="Int. J. Syst. Evol. Microbiol.">
        <title>The Global Catalogue of Microorganisms (GCM) 10K type strain sequencing project: providing services to taxonomists for standard genome sequencing and annotation.</title>
        <authorList>
            <consortium name="The Broad Institute Genomics Platform"/>
            <consortium name="The Broad Institute Genome Sequencing Center for Infectious Disease"/>
            <person name="Wu L."/>
            <person name="Ma J."/>
        </authorList>
    </citation>
    <scope>NUCLEOTIDE SEQUENCE [LARGE SCALE GENOMIC DNA]</scope>
    <source>
        <strain evidence="10">CGMCC 4.7371</strain>
    </source>
</reference>
<keyword evidence="10" id="KW-1185">Reference proteome</keyword>
<evidence type="ECO:0000313" key="10">
    <source>
        <dbReference type="Proteomes" id="UP000655410"/>
    </source>
</evidence>
<gene>
    <name evidence="9" type="ORF">GCM10011584_15500</name>
</gene>
<keyword evidence="3" id="KW-1003">Cell membrane</keyword>
<sequence>MYTAFGLLITAIALEVAATSALSRANGFRDPAWTAVVLGGYALSAWLLALVIRHMSVSAAYAIWSGLGTALVAVVGVVWLGEPVTAAKVAALAMIVAGVVVLNLQGAH</sequence>
<dbReference type="InterPro" id="IPR000390">
    <property type="entry name" value="Small_drug/metabolite_transptr"/>
</dbReference>
<keyword evidence="4 7" id="KW-0812">Transmembrane</keyword>
<evidence type="ECO:0000256" key="8">
    <source>
        <dbReference type="SAM" id="Phobius"/>
    </source>
</evidence>
<dbReference type="Pfam" id="PF00893">
    <property type="entry name" value="Multi_Drug_Res"/>
    <property type="match status" value="1"/>
</dbReference>
<feature type="transmembrane region" description="Helical" evidence="8">
    <location>
        <begin position="86"/>
        <end position="104"/>
    </location>
</feature>
<evidence type="ECO:0000256" key="2">
    <source>
        <dbReference type="ARBA" id="ARBA00022448"/>
    </source>
</evidence>
<dbReference type="InterPro" id="IPR037185">
    <property type="entry name" value="EmrE-like"/>
</dbReference>
<accession>A0ABQ2NAP3</accession>
<keyword evidence="2" id="KW-0813">Transport</keyword>